<comment type="similarity">
    <text evidence="2">Belongs to the ScpA family.</text>
</comment>
<dbReference type="EMBL" id="RXYK01000008">
    <property type="protein sequence ID" value="RTY37715.1"/>
    <property type="molecule type" value="Genomic_DNA"/>
</dbReference>
<dbReference type="GO" id="GO:0051301">
    <property type="term" value="P:cell division"/>
    <property type="evidence" value="ECO:0007669"/>
    <property type="project" value="UniProtKB-KW"/>
</dbReference>
<dbReference type="RefSeq" id="WP_126342619.1">
    <property type="nucleotide sequence ID" value="NZ_RXYJ01000008.1"/>
</dbReference>
<comment type="subunit">
    <text evidence="2">Component of a cohesin-like complex composed of ScpA, ScpB and the Smc homodimer, in which ScpA and ScpB bind to the head domain of Smc. The presence of the three proteins is required for the association of the complex with DNA.</text>
</comment>
<dbReference type="PANTHER" id="PTHR33969:SF2">
    <property type="entry name" value="SEGREGATION AND CONDENSATION PROTEIN A"/>
    <property type="match status" value="1"/>
</dbReference>
<dbReference type="Proteomes" id="UP000279908">
    <property type="component" value="Unassembled WGS sequence"/>
</dbReference>
<keyword evidence="6" id="KW-1185">Reference proteome</keyword>
<keyword evidence="2" id="KW-0132">Cell division</keyword>
<organism evidence="4 5">
    <name type="scientific">Chlorobium phaeovibrioides</name>
    <dbReference type="NCBI Taxonomy" id="1094"/>
    <lineage>
        <taxon>Bacteria</taxon>
        <taxon>Pseudomonadati</taxon>
        <taxon>Chlorobiota</taxon>
        <taxon>Chlorobiia</taxon>
        <taxon>Chlorobiales</taxon>
        <taxon>Chlorobiaceae</taxon>
        <taxon>Chlorobium/Pelodictyon group</taxon>
        <taxon>Chlorobium</taxon>
    </lineage>
</organism>
<dbReference type="Proteomes" id="UP000489351">
    <property type="component" value="Unassembled WGS sequence"/>
</dbReference>
<keyword evidence="2" id="KW-0159">Chromosome partition</keyword>
<dbReference type="HAMAP" id="MF_01805">
    <property type="entry name" value="ScpA"/>
    <property type="match status" value="1"/>
</dbReference>
<dbReference type="PANTHER" id="PTHR33969">
    <property type="entry name" value="SEGREGATION AND CONDENSATION PROTEIN A"/>
    <property type="match status" value="1"/>
</dbReference>
<dbReference type="GO" id="GO:0006260">
    <property type="term" value="P:DNA replication"/>
    <property type="evidence" value="ECO:0007669"/>
    <property type="project" value="UniProtKB-UniRule"/>
</dbReference>
<reference evidence="3 6" key="2">
    <citation type="submission" date="2019-11" db="EMBL/GenBank/DDBJ databases">
        <title>Green- and brown-colored morphotypes of Chlorobia in the stratified aquatic ecosystems of Kandalaksha Gulf (White Sea): A model for study of the accessory genome evolution.</title>
        <authorList>
            <person name="Grouzdev D.S."/>
        </authorList>
    </citation>
    <scope>NUCLEOTIDE SEQUENCE [LARGE SCALE GENOMIC DNA]</scope>
    <source>
        <strain evidence="3 6">ZM</strain>
    </source>
</reference>
<dbReference type="GO" id="GO:0005737">
    <property type="term" value="C:cytoplasm"/>
    <property type="evidence" value="ECO:0007669"/>
    <property type="project" value="UniProtKB-SubCell"/>
</dbReference>
<reference evidence="4 5" key="1">
    <citation type="submission" date="2018-12" db="EMBL/GenBank/DDBJ databases">
        <authorList>
            <person name="Lunina O.N."/>
            <person name="Grouzdev D.S."/>
            <person name="Gorlenko V.M."/>
            <person name="Savvichev A.S."/>
        </authorList>
    </citation>
    <scope>NUCLEOTIDE SEQUENCE [LARGE SCALE GENOMIC DNA]</scope>
    <source>
        <strain evidence="4 5">BrKhr-17</strain>
    </source>
</reference>
<keyword evidence="2" id="KW-0963">Cytoplasm</keyword>
<evidence type="ECO:0000313" key="6">
    <source>
        <dbReference type="Proteomes" id="UP000489351"/>
    </source>
</evidence>
<comment type="caution">
    <text evidence="4">The sequence shown here is derived from an EMBL/GenBank/DDBJ whole genome shotgun (WGS) entry which is preliminary data.</text>
</comment>
<accession>A0A432AUW6</accession>
<dbReference type="GO" id="GO:0007059">
    <property type="term" value="P:chromosome segregation"/>
    <property type="evidence" value="ECO:0007669"/>
    <property type="project" value="UniProtKB-UniRule"/>
</dbReference>
<dbReference type="Pfam" id="PF02616">
    <property type="entry name" value="SMC_ScpA"/>
    <property type="match status" value="1"/>
</dbReference>
<proteinExistence type="inferred from homology"/>
<comment type="function">
    <text evidence="2">Participates in chromosomal partition during cell division. May act via the formation of a condensin-like complex containing Smc and ScpB that pull DNA away from mid-cell into both cell halves.</text>
</comment>
<comment type="subcellular location">
    <subcellularLocation>
        <location evidence="2">Cytoplasm</location>
    </subcellularLocation>
    <text evidence="2">Associated with two foci at the outer edges of the nucleoid region in young cells, and at four foci within both cell halves in older cells.</text>
</comment>
<dbReference type="Gene3D" id="6.10.250.2410">
    <property type="match status" value="1"/>
</dbReference>
<dbReference type="AlphaFoldDB" id="A0A432AUW6"/>
<dbReference type="EMBL" id="WUBZ01000008">
    <property type="protein sequence ID" value="MWV54184.1"/>
    <property type="molecule type" value="Genomic_DNA"/>
</dbReference>
<evidence type="ECO:0000313" key="3">
    <source>
        <dbReference type="EMBL" id="MWV54184.1"/>
    </source>
</evidence>
<keyword evidence="2" id="KW-0131">Cell cycle</keyword>
<evidence type="ECO:0000313" key="5">
    <source>
        <dbReference type="Proteomes" id="UP000279908"/>
    </source>
</evidence>
<name>A0A432AUW6_CHLPH</name>
<evidence type="ECO:0000256" key="1">
    <source>
        <dbReference type="ARBA" id="ARBA00044777"/>
    </source>
</evidence>
<protein>
    <recommendedName>
        <fullName evidence="1 2">Segregation and condensation protein A</fullName>
    </recommendedName>
</protein>
<gene>
    <name evidence="2" type="primary">scpA</name>
    <name evidence="4" type="ORF">EKD02_06205</name>
    <name evidence="3" type="ORF">GJ685_03785</name>
</gene>
<dbReference type="InterPro" id="IPR003768">
    <property type="entry name" value="ScpA"/>
</dbReference>
<evidence type="ECO:0000256" key="2">
    <source>
        <dbReference type="HAMAP-Rule" id="MF_01805"/>
    </source>
</evidence>
<evidence type="ECO:0000313" key="4">
    <source>
        <dbReference type="EMBL" id="RTY37715.1"/>
    </source>
</evidence>
<sequence>MFRISLEEFEGPLDLLLFFIKRDELDIYNIPISKITTDFVSYIHDARRFKLEVAAEFIYMASLLMSIKASMLLPRQTANDEDTDEFDPRTELVQRLLEYKQIKEASEILDQCAFEREQLFARGLFEEFMPEVVDELDEQVNRPTLYHLMSAYRAVLDNIPKPMSRNVMDAPVTVKEQIELIISKLQDRVQVSFSDVLEGVSQRIILVVTFLAVLEMCKNGRILVLVKEGHDDFWIALKGPDPRSQLLL</sequence>